<dbReference type="STRING" id="1235591.CAK95_00025"/>
<gene>
    <name evidence="1" type="ORF">CAK95_00025</name>
</gene>
<reference evidence="1 2" key="1">
    <citation type="submission" date="2017-05" db="EMBL/GenBank/DDBJ databases">
        <title>Full genome sequence of Pseudorhodoplanes sinuspersici.</title>
        <authorList>
            <person name="Dastgheib S.M.M."/>
            <person name="Shavandi M."/>
            <person name="Tirandaz H."/>
        </authorList>
    </citation>
    <scope>NUCLEOTIDE SEQUENCE [LARGE SCALE GENOMIC DNA]</scope>
    <source>
        <strain evidence="1 2">RIPI110</strain>
    </source>
</reference>
<dbReference type="OrthoDB" id="193535at2"/>
<dbReference type="InterPro" id="IPR021851">
    <property type="entry name" value="DUF3455"/>
</dbReference>
<organism evidence="1 2">
    <name type="scientific">Pseudorhodoplanes sinuspersici</name>
    <dbReference type="NCBI Taxonomy" id="1235591"/>
    <lineage>
        <taxon>Bacteria</taxon>
        <taxon>Pseudomonadati</taxon>
        <taxon>Pseudomonadota</taxon>
        <taxon>Alphaproteobacteria</taxon>
        <taxon>Hyphomicrobiales</taxon>
        <taxon>Pseudorhodoplanes</taxon>
    </lineage>
</organism>
<name>A0A1W6ZJM7_9HYPH</name>
<dbReference type="PANTHER" id="PTHR35567">
    <property type="entry name" value="MALATE DEHYDROGENASE (AFU_ORTHOLOGUE AFUA_2G13800)"/>
    <property type="match status" value="1"/>
</dbReference>
<keyword evidence="2" id="KW-1185">Reference proteome</keyword>
<proteinExistence type="predicted"/>
<evidence type="ECO:0000313" key="1">
    <source>
        <dbReference type="EMBL" id="ARP97638.1"/>
    </source>
</evidence>
<accession>A0A1W6ZJM7</accession>
<dbReference type="Proteomes" id="UP000194137">
    <property type="component" value="Chromosome"/>
</dbReference>
<dbReference type="EMBL" id="CP021112">
    <property type="protein sequence ID" value="ARP97638.1"/>
    <property type="molecule type" value="Genomic_DNA"/>
</dbReference>
<dbReference type="RefSeq" id="WP_086085957.1">
    <property type="nucleotide sequence ID" value="NZ_CP021112.1"/>
</dbReference>
<dbReference type="Pfam" id="PF11937">
    <property type="entry name" value="DUF3455"/>
    <property type="match status" value="1"/>
</dbReference>
<dbReference type="KEGG" id="psin:CAK95_00025"/>
<sequence length="170" mass="17832">MQPTLRMTALALSLLPIQAVAAELPDAISAPGEALVATVHAVGSQIYECKADPAAGTATWQFREPIATLFISGKTVGRHYAGPNWELIDGSAVQGKVAARAPAASANDIPLLKLAITARRGEGRLSDVTTIQRINTKGGVVAGVCTEAGALLSVPYTADYTFFRKSDTRR</sequence>
<protein>
    <submittedName>
        <fullName evidence="1">Uncharacterized protein</fullName>
    </submittedName>
</protein>
<evidence type="ECO:0000313" key="2">
    <source>
        <dbReference type="Proteomes" id="UP000194137"/>
    </source>
</evidence>
<dbReference type="AlphaFoldDB" id="A0A1W6ZJM7"/>
<dbReference type="PANTHER" id="PTHR35567:SF1">
    <property type="entry name" value="CONSERVED FUNGAL PROTEIN (AFU_ORTHOLOGUE AFUA_1G14230)"/>
    <property type="match status" value="1"/>
</dbReference>